<proteinExistence type="predicted"/>
<dbReference type="AlphaFoldDB" id="A0AA36IH37"/>
<protein>
    <submittedName>
        <fullName evidence="1">Uncharacterized protein</fullName>
    </submittedName>
</protein>
<evidence type="ECO:0000313" key="1">
    <source>
        <dbReference type="EMBL" id="CAJ1386591.1"/>
    </source>
</evidence>
<comment type="caution">
    <text evidence="1">The sequence shown here is derived from an EMBL/GenBank/DDBJ whole genome shotgun (WGS) entry which is preliminary data.</text>
</comment>
<organism evidence="1 2">
    <name type="scientific">Effrenium voratum</name>
    <dbReference type="NCBI Taxonomy" id="2562239"/>
    <lineage>
        <taxon>Eukaryota</taxon>
        <taxon>Sar</taxon>
        <taxon>Alveolata</taxon>
        <taxon>Dinophyceae</taxon>
        <taxon>Suessiales</taxon>
        <taxon>Symbiodiniaceae</taxon>
        <taxon>Effrenium</taxon>
    </lineage>
</organism>
<evidence type="ECO:0000313" key="2">
    <source>
        <dbReference type="Proteomes" id="UP001178507"/>
    </source>
</evidence>
<dbReference type="EMBL" id="CAUJNA010001381">
    <property type="protein sequence ID" value="CAJ1386591.1"/>
    <property type="molecule type" value="Genomic_DNA"/>
</dbReference>
<name>A0AA36IH37_9DINO</name>
<reference evidence="1" key="1">
    <citation type="submission" date="2023-08" db="EMBL/GenBank/DDBJ databases">
        <authorList>
            <person name="Chen Y."/>
            <person name="Shah S."/>
            <person name="Dougan E. K."/>
            <person name="Thang M."/>
            <person name="Chan C."/>
        </authorList>
    </citation>
    <scope>NUCLEOTIDE SEQUENCE</scope>
</reference>
<gene>
    <name evidence="1" type="ORF">EVOR1521_LOCUS12849</name>
</gene>
<sequence length="331" mass="35299">MEPEMGVPPGGSPSGDVAPVFRGQEPKEPRGCFGRCLRRAKGRPVKLPETPLILAGAFGGPFGIFLFTPLRNALTLASQNPDGSALDLYAGVFAGGFAAGWTGGFACVPPSCPQFIVMGPLFHFLKDLLQSAPLAVICSSLAETTISFASQTINAQMAFNADQELLGLDGKVELWNPFLPFGPGSSVHVLRRNIVALSGLRLFSTPCQAGLGKVAQAAGLHLPEGAQKFLGDFLASMGAAILSAPLNQLFNFAVTSNEFAGASFVQKLALCKIFLAKSYLIYADGRLVGISPTLIRDLFMRCAYIANLYALFGLFERLAVALWRRRKVGQR</sequence>
<dbReference type="Proteomes" id="UP001178507">
    <property type="component" value="Unassembled WGS sequence"/>
</dbReference>
<accession>A0AA36IH37</accession>
<keyword evidence="2" id="KW-1185">Reference proteome</keyword>